<evidence type="ECO:0000313" key="3">
    <source>
        <dbReference type="Proteomes" id="UP001204144"/>
    </source>
</evidence>
<feature type="transmembrane region" description="Helical" evidence="1">
    <location>
        <begin position="39"/>
        <end position="60"/>
    </location>
</feature>
<dbReference type="EMBL" id="RJUF01000004">
    <property type="protein sequence ID" value="MCP9761992.1"/>
    <property type="molecule type" value="Genomic_DNA"/>
</dbReference>
<comment type="caution">
    <text evidence="2">The sequence shown here is derived from an EMBL/GenBank/DDBJ whole genome shotgun (WGS) entry which is preliminary data.</text>
</comment>
<evidence type="ECO:0000313" key="2">
    <source>
        <dbReference type="EMBL" id="MCP9761992.1"/>
    </source>
</evidence>
<dbReference type="Proteomes" id="UP001204144">
    <property type="component" value="Unassembled WGS sequence"/>
</dbReference>
<protein>
    <submittedName>
        <fullName evidence="2">Uncharacterized protein</fullName>
    </submittedName>
</protein>
<feature type="transmembrane region" description="Helical" evidence="1">
    <location>
        <begin position="67"/>
        <end position="85"/>
    </location>
</feature>
<keyword evidence="1" id="KW-0472">Membrane</keyword>
<evidence type="ECO:0000256" key="1">
    <source>
        <dbReference type="SAM" id="Phobius"/>
    </source>
</evidence>
<keyword evidence="1" id="KW-1133">Transmembrane helix</keyword>
<dbReference type="RefSeq" id="WP_255035744.1">
    <property type="nucleotide sequence ID" value="NZ_RJUF01000004.1"/>
</dbReference>
<sequence length="87" mass="9690">MKILLILLTILNAGTLVPWAISAPMSLMAFDAPDSTKSVWPYLLIGAMVLYPIFVIFCIYKTWSQNSIYWAAGPTILFIIGLILINI</sequence>
<proteinExistence type="predicted"/>
<keyword evidence="1" id="KW-0812">Transmembrane</keyword>
<accession>A0AAE3KR89</accession>
<reference evidence="2 3" key="1">
    <citation type="submission" date="2018-11" db="EMBL/GenBank/DDBJ databases">
        <title>Novel bacteria species description.</title>
        <authorList>
            <person name="Han J.-H."/>
        </authorList>
    </citation>
    <scope>NUCLEOTIDE SEQUENCE [LARGE SCALE GENOMIC DNA]</scope>
    <source>
        <strain evidence="2 3">KCTC23259</strain>
    </source>
</reference>
<keyword evidence="3" id="KW-1185">Reference proteome</keyword>
<gene>
    <name evidence="2" type="ORF">EGI31_03430</name>
</gene>
<organism evidence="2 3">
    <name type="scientific">Lacihabitans soyangensis</name>
    <dbReference type="NCBI Taxonomy" id="869394"/>
    <lineage>
        <taxon>Bacteria</taxon>
        <taxon>Pseudomonadati</taxon>
        <taxon>Bacteroidota</taxon>
        <taxon>Cytophagia</taxon>
        <taxon>Cytophagales</taxon>
        <taxon>Leadbetterellaceae</taxon>
        <taxon>Lacihabitans</taxon>
    </lineage>
</organism>
<dbReference type="AlphaFoldDB" id="A0AAE3KR89"/>
<name>A0AAE3KR89_9BACT</name>